<dbReference type="InterPro" id="IPR026066">
    <property type="entry name" value="Headcase"/>
</dbReference>
<evidence type="ECO:0000313" key="3">
    <source>
        <dbReference type="EnsemblMetazoa" id="ADIR003272-PA"/>
    </source>
</evidence>
<evidence type="ECO:0000313" key="4">
    <source>
        <dbReference type="Proteomes" id="UP000075884"/>
    </source>
</evidence>
<dbReference type="InterPro" id="IPR031947">
    <property type="entry name" value="Headcase_mid"/>
</dbReference>
<dbReference type="Proteomes" id="UP000075884">
    <property type="component" value="Unassembled WGS sequence"/>
</dbReference>
<evidence type="ECO:0000259" key="2">
    <source>
        <dbReference type="Pfam" id="PF16002"/>
    </source>
</evidence>
<feature type="compositionally biased region" description="Polar residues" evidence="1">
    <location>
        <begin position="401"/>
        <end position="413"/>
    </location>
</feature>
<dbReference type="EnsemblMetazoa" id="ADIR003272-RA">
    <property type="protein sequence ID" value="ADIR003272-PA"/>
    <property type="gene ID" value="ADIR003272"/>
</dbReference>
<dbReference type="VEuPathDB" id="VectorBase:ADIR003272"/>
<organism evidence="3 4">
    <name type="scientific">Anopheles dirus</name>
    <dbReference type="NCBI Taxonomy" id="7168"/>
    <lineage>
        <taxon>Eukaryota</taxon>
        <taxon>Metazoa</taxon>
        <taxon>Ecdysozoa</taxon>
        <taxon>Arthropoda</taxon>
        <taxon>Hexapoda</taxon>
        <taxon>Insecta</taxon>
        <taxon>Pterygota</taxon>
        <taxon>Neoptera</taxon>
        <taxon>Endopterygota</taxon>
        <taxon>Diptera</taxon>
        <taxon>Nematocera</taxon>
        <taxon>Culicoidea</taxon>
        <taxon>Culicidae</taxon>
        <taxon>Anophelinae</taxon>
        <taxon>Anopheles</taxon>
    </lineage>
</organism>
<proteinExistence type="predicted"/>
<reference evidence="4" key="1">
    <citation type="submission" date="2013-03" db="EMBL/GenBank/DDBJ databases">
        <title>The Genome Sequence of Anopheles dirus WRAIR2.</title>
        <authorList>
            <consortium name="The Broad Institute Genomics Platform"/>
            <person name="Neafsey D.E."/>
            <person name="Walton C."/>
            <person name="Walker B."/>
            <person name="Young S.K."/>
            <person name="Zeng Q."/>
            <person name="Gargeya S."/>
            <person name="Fitzgerald M."/>
            <person name="Haas B."/>
            <person name="Abouelleil A."/>
            <person name="Allen A.W."/>
            <person name="Alvarado L."/>
            <person name="Arachchi H.M."/>
            <person name="Berlin A.M."/>
            <person name="Chapman S.B."/>
            <person name="Gainer-Dewar J."/>
            <person name="Goldberg J."/>
            <person name="Griggs A."/>
            <person name="Gujja S."/>
            <person name="Hansen M."/>
            <person name="Howarth C."/>
            <person name="Imamovic A."/>
            <person name="Ireland A."/>
            <person name="Larimer J."/>
            <person name="McCowan C."/>
            <person name="Murphy C."/>
            <person name="Pearson M."/>
            <person name="Poon T.W."/>
            <person name="Priest M."/>
            <person name="Roberts A."/>
            <person name="Saif S."/>
            <person name="Shea T."/>
            <person name="Sisk P."/>
            <person name="Sykes S."/>
            <person name="Wortman J."/>
            <person name="Nusbaum C."/>
            <person name="Birren B."/>
        </authorList>
    </citation>
    <scope>NUCLEOTIDE SEQUENCE [LARGE SCALE GENOMIC DNA]</scope>
    <source>
        <strain evidence="4">WRAIR2</strain>
    </source>
</reference>
<dbReference type="PANTHER" id="PTHR13425">
    <property type="entry name" value="HEADCASE PROTEIN"/>
    <property type="match status" value="1"/>
</dbReference>
<evidence type="ECO:0000256" key="1">
    <source>
        <dbReference type="SAM" id="MobiDB-lite"/>
    </source>
</evidence>
<reference evidence="3" key="2">
    <citation type="submission" date="2020-05" db="UniProtKB">
        <authorList>
            <consortium name="EnsemblMetazoa"/>
        </authorList>
    </citation>
    <scope>IDENTIFICATION</scope>
    <source>
        <strain evidence="3">WRAIR2</strain>
    </source>
</reference>
<sequence length="646" mass="68564">MKCSEEKCTAKAIEDEGNHGNDETRLFILSSLAAQHKSRVACVLCEEPMLVFDRYPLVDGTFFLSPKQHTKGCIEVKYENRVQYLTSVCMACLEGVEPNRTVRCRFCVKKWDGSSLVLGTMYSYDIFAAMPCCTERLKCNNCFKLMLSPHQRLNFYSDYSHSVSCPYCSAQDNHFVKPLVYCYTKQPTQFFQHVNGACPADVTGRQEQQSPFNGSSASCTASSSSAAPNALAVEKASASDSAAMNTFIQELRHLSNSSTISNISSTSNDSGFSTSYCGDSNVGSGRAPATNGNNMQQQQQQQQQILMNPNVNQHQINYKQSATGAMPKIESTMTPALSNIIWGNKSLWGPAPPSPASPAMTAAALVSPAKPPLALPSAGTTNPTSNALYTSLSKELYTPWATPTTANGGSQPTPMGGPPQMHQLPSDSSSSSIIMTSQLGDQTILPKISAPSTFNNGNNGTTIWESKLGLIGGPQQCLEPLESIWLAPEPPAAPSDVNGGAVAGGQTAWQCDLVPTGGTREPSVGGSQFLRQQESLGGGGEPIDTTPKLSSLWIQTPWSTAGSGGVGPGNAMGDGSNISVLRSLRTGGNNNATYLPSSIAADAGTVGVGGTDKLDVTTASNNNNHNNISSMTMLSEDVMSYLNIFN</sequence>
<protein>
    <submittedName>
        <fullName evidence="3">Headcase domain-containing protein</fullName>
    </submittedName>
</protein>
<feature type="domain" description="Headcase middle" evidence="2">
    <location>
        <begin position="13"/>
        <end position="179"/>
    </location>
</feature>
<accession>A0A182N6K0</accession>
<dbReference type="STRING" id="7168.A0A182N6K0"/>
<feature type="region of interest" description="Disordered" evidence="1">
    <location>
        <begin position="400"/>
        <end position="431"/>
    </location>
</feature>
<dbReference type="PANTHER" id="PTHR13425:SF3">
    <property type="entry name" value="HEADCASE PROTEIN HOMOLOG"/>
    <property type="match status" value="1"/>
</dbReference>
<dbReference type="AlphaFoldDB" id="A0A182N6K0"/>
<dbReference type="Pfam" id="PF16002">
    <property type="entry name" value="Headcase"/>
    <property type="match status" value="1"/>
</dbReference>
<name>A0A182N6K0_9DIPT</name>
<keyword evidence="4" id="KW-1185">Reference proteome</keyword>